<name>A0ABV9EBS8_9ACTN</name>
<feature type="transmembrane region" description="Helical" evidence="2">
    <location>
        <begin position="244"/>
        <end position="266"/>
    </location>
</feature>
<evidence type="ECO:0008006" key="5">
    <source>
        <dbReference type="Google" id="ProtNLM"/>
    </source>
</evidence>
<keyword evidence="2" id="KW-0472">Membrane</keyword>
<evidence type="ECO:0000256" key="2">
    <source>
        <dbReference type="SAM" id="Phobius"/>
    </source>
</evidence>
<sequence length="466" mass="49904">MIRLSRRPAPGPLAHAGTGPPAGSVVPRRIRLISGVTVAALVLLFTVLATTSQSARTGLRIIGHGAGPQVVATAGLYFALSDMDGQIAQVLLLGKDHPERRQAALQLYDRRRGEAGRALFRASALAGDDPAQTRTTQAVLDGMGRYERLATRALQLDEQAGHQAGPPPERVLSIYRDATDLMREELLPQAYNLTLESGTNVRRVHDETRSSLAAGRAVVAVAGVLALGCLAGLQVFLARRFRRVIGPALVVATAIAAMYAFTGFGLPAREAETLLTAKRDGFDTVLSLARARAIGNGMRADQTRYLLDPQRADTYEHTYLDAAQSVLYVEAGNVREYHERMSAAAGPSGFPGFLGAALTERDGEGARAAFLAYVRFQGADATLRALPAQDRHGEAVAVRLASLGEEFDGYDARVLALSERHRAVFERAIAQGEDALADLLFLLPAAMISIAVLVVAGILPRLNEYR</sequence>
<keyword evidence="2" id="KW-1133">Transmembrane helix</keyword>
<keyword evidence="2" id="KW-0812">Transmembrane</keyword>
<dbReference type="RefSeq" id="WP_262846970.1">
    <property type="nucleotide sequence ID" value="NZ_JANZYP010000055.1"/>
</dbReference>
<feature type="transmembrane region" description="Helical" evidence="2">
    <location>
        <begin position="30"/>
        <end position="50"/>
    </location>
</feature>
<keyword evidence="4" id="KW-1185">Reference proteome</keyword>
<dbReference type="Proteomes" id="UP001595891">
    <property type="component" value="Unassembled WGS sequence"/>
</dbReference>
<protein>
    <recommendedName>
        <fullName evidence="5">Secreted protein</fullName>
    </recommendedName>
</protein>
<feature type="transmembrane region" description="Helical" evidence="2">
    <location>
        <begin position="217"/>
        <end position="238"/>
    </location>
</feature>
<evidence type="ECO:0000313" key="3">
    <source>
        <dbReference type="EMBL" id="MFC4587010.1"/>
    </source>
</evidence>
<evidence type="ECO:0000256" key="1">
    <source>
        <dbReference type="SAM" id="MobiDB-lite"/>
    </source>
</evidence>
<reference evidence="4" key="1">
    <citation type="journal article" date="2019" name="Int. J. Syst. Evol. Microbiol.">
        <title>The Global Catalogue of Microorganisms (GCM) 10K type strain sequencing project: providing services to taxonomists for standard genome sequencing and annotation.</title>
        <authorList>
            <consortium name="The Broad Institute Genomics Platform"/>
            <consortium name="The Broad Institute Genome Sequencing Center for Infectious Disease"/>
            <person name="Wu L."/>
            <person name="Ma J."/>
        </authorList>
    </citation>
    <scope>NUCLEOTIDE SEQUENCE [LARGE SCALE GENOMIC DNA]</scope>
    <source>
        <strain evidence="4">CCUG 49560</strain>
    </source>
</reference>
<feature type="region of interest" description="Disordered" evidence="1">
    <location>
        <begin position="1"/>
        <end position="22"/>
    </location>
</feature>
<feature type="transmembrane region" description="Helical" evidence="2">
    <location>
        <begin position="439"/>
        <end position="459"/>
    </location>
</feature>
<comment type="caution">
    <text evidence="3">The sequence shown here is derived from an EMBL/GenBank/DDBJ whole genome shotgun (WGS) entry which is preliminary data.</text>
</comment>
<dbReference type="EMBL" id="JBHSFN010000007">
    <property type="protein sequence ID" value="MFC4587010.1"/>
    <property type="molecule type" value="Genomic_DNA"/>
</dbReference>
<proteinExistence type="predicted"/>
<gene>
    <name evidence="3" type="ORF">ACFO8L_13040</name>
</gene>
<evidence type="ECO:0000313" key="4">
    <source>
        <dbReference type="Proteomes" id="UP001595891"/>
    </source>
</evidence>
<accession>A0ABV9EBS8</accession>
<organism evidence="3 4">
    <name type="scientific">Sphaerisporangium corydalis</name>
    <dbReference type="NCBI Taxonomy" id="1441875"/>
    <lineage>
        <taxon>Bacteria</taxon>
        <taxon>Bacillati</taxon>
        <taxon>Actinomycetota</taxon>
        <taxon>Actinomycetes</taxon>
        <taxon>Streptosporangiales</taxon>
        <taxon>Streptosporangiaceae</taxon>
        <taxon>Sphaerisporangium</taxon>
    </lineage>
</organism>